<dbReference type="SUPFAM" id="SSF56801">
    <property type="entry name" value="Acetyl-CoA synthetase-like"/>
    <property type="match status" value="1"/>
</dbReference>
<dbReference type="Gene3D" id="3.30.300.30">
    <property type="match status" value="1"/>
</dbReference>
<dbReference type="AlphaFoldDB" id="A0A176S882"/>
<dbReference type="PANTHER" id="PTHR43767">
    <property type="entry name" value="LONG-CHAIN-FATTY-ACID--COA LIGASE"/>
    <property type="match status" value="1"/>
</dbReference>
<dbReference type="Gene3D" id="2.30.38.10">
    <property type="entry name" value="Luciferase, Domain 3"/>
    <property type="match status" value="1"/>
</dbReference>
<name>A0A176S882_9GAMM</name>
<evidence type="ECO:0000259" key="1">
    <source>
        <dbReference type="Pfam" id="PF13193"/>
    </source>
</evidence>
<evidence type="ECO:0000313" key="3">
    <source>
        <dbReference type="Proteomes" id="UP000076962"/>
    </source>
</evidence>
<organism evidence="2 3">
    <name type="scientific">Candidatus Thiomargarita nelsonii</name>
    <dbReference type="NCBI Taxonomy" id="1003181"/>
    <lineage>
        <taxon>Bacteria</taxon>
        <taxon>Pseudomonadati</taxon>
        <taxon>Pseudomonadota</taxon>
        <taxon>Gammaproteobacteria</taxon>
        <taxon>Thiotrichales</taxon>
        <taxon>Thiotrichaceae</taxon>
        <taxon>Thiomargarita</taxon>
    </lineage>
</organism>
<dbReference type="Proteomes" id="UP000076962">
    <property type="component" value="Unassembled WGS sequence"/>
</dbReference>
<dbReference type="InterPro" id="IPR045851">
    <property type="entry name" value="AMP-bd_C_sf"/>
</dbReference>
<evidence type="ECO:0000313" key="2">
    <source>
        <dbReference type="EMBL" id="OAD24144.1"/>
    </source>
</evidence>
<sequence>MPGVQIRLKDKGFEPDDDMNADIGELCCKHEYGFDGYVDENGNNNRLNMMSQSDWFKTGDLGRIQQNGHIEVLGRCDHSVNRNGLLVLFADIEKAMEKIEDTERVVVVAKGESKRGQRIVAFCVPSQGATLSSDQIRSACFERLPNYAIPDDVFVVSSLPTLPNGKVDRQALLKMAPSR</sequence>
<protein>
    <submittedName>
        <fullName evidence="2">AMP-dependent synthetase</fullName>
    </submittedName>
</protein>
<dbReference type="InterPro" id="IPR050237">
    <property type="entry name" value="ATP-dep_AMP-bd_enzyme"/>
</dbReference>
<dbReference type="Pfam" id="PF13193">
    <property type="entry name" value="AMP-binding_C"/>
    <property type="match status" value="1"/>
</dbReference>
<dbReference type="PANTHER" id="PTHR43767:SF1">
    <property type="entry name" value="NONRIBOSOMAL PEPTIDE SYNTHASE PES1 (EUROFUNG)-RELATED"/>
    <property type="match status" value="1"/>
</dbReference>
<proteinExistence type="predicted"/>
<keyword evidence="3" id="KW-1185">Reference proteome</keyword>
<dbReference type="EMBL" id="LUTY01000001">
    <property type="protein sequence ID" value="OAD24144.1"/>
    <property type="molecule type" value="Genomic_DNA"/>
</dbReference>
<accession>A0A176S882</accession>
<dbReference type="GO" id="GO:0016878">
    <property type="term" value="F:acid-thiol ligase activity"/>
    <property type="evidence" value="ECO:0007669"/>
    <property type="project" value="UniProtKB-ARBA"/>
</dbReference>
<reference evidence="2 3" key="1">
    <citation type="submission" date="2016-05" db="EMBL/GenBank/DDBJ databases">
        <title>Single-cell genome of chain-forming Candidatus Thiomargarita nelsonii and comparison to other large sulfur-oxidizing bacteria.</title>
        <authorList>
            <person name="Winkel M."/>
            <person name="Salman V."/>
            <person name="Woyke T."/>
            <person name="Schulz-Vogt H."/>
            <person name="Richter M."/>
            <person name="Flood B."/>
            <person name="Bailey J."/>
            <person name="Amann R."/>
            <person name="Mussmann M."/>
        </authorList>
    </citation>
    <scope>NUCLEOTIDE SEQUENCE [LARGE SCALE GENOMIC DNA]</scope>
    <source>
        <strain evidence="2 3">THI036</strain>
    </source>
</reference>
<feature type="domain" description="AMP-binding enzyme C-terminal" evidence="1">
    <location>
        <begin position="92"/>
        <end position="166"/>
    </location>
</feature>
<gene>
    <name evidence="2" type="ORF">THIOM_000012</name>
</gene>
<dbReference type="InterPro" id="IPR025110">
    <property type="entry name" value="AMP-bd_C"/>
</dbReference>
<comment type="caution">
    <text evidence="2">The sequence shown here is derived from an EMBL/GenBank/DDBJ whole genome shotgun (WGS) entry which is preliminary data.</text>
</comment>